<reference evidence="1" key="1">
    <citation type="submission" date="2007-04" db="EMBL/GenBank/DDBJ databases">
        <authorList>
            <consortium name="The Broad Institute Genome Sequencing Platform"/>
            <person name="Birren B."/>
            <person name="Lander E."/>
            <person name="Galagan J."/>
            <person name="Nusbaum C."/>
            <person name="Devon K."/>
            <person name="Ma L.-J."/>
            <person name="Jaffe D."/>
            <person name="Butler J."/>
            <person name="Alvarez P."/>
            <person name="Gnerre S."/>
            <person name="Grabherr M."/>
            <person name="Kleber M."/>
            <person name="Mauceli E."/>
            <person name="Brockman W."/>
            <person name="MacCallum I.A."/>
            <person name="Young S."/>
            <person name="LaButti K."/>
            <person name="DeCaprio D."/>
            <person name="Crawford M."/>
            <person name="Koehrsen M."/>
            <person name="Engels R."/>
            <person name="Montgomery P."/>
            <person name="Pearson M."/>
            <person name="Howarth C."/>
            <person name="Larson L."/>
            <person name="White J."/>
            <person name="O'Leary S."/>
            <person name="Kodira C."/>
            <person name="Zeng Q."/>
            <person name="Yandava C."/>
            <person name="Alvarado L."/>
            <person name="Kistler C."/>
            <person name="Shim W.-B."/>
            <person name="Kang S."/>
            <person name="Woloshuk C."/>
        </authorList>
    </citation>
    <scope>NUCLEOTIDE SEQUENCE</scope>
    <source>
        <strain evidence="1">4287</strain>
    </source>
</reference>
<dbReference type="GeneID" id="28959439"/>
<dbReference type="RefSeq" id="XP_018238583.1">
    <property type="nucleotide sequence ID" value="XM_018398868.1"/>
</dbReference>
<dbReference type="KEGG" id="fox:FOXG_18733"/>
<dbReference type="AlphaFoldDB" id="A0A0J9UNM7"/>
<evidence type="ECO:0000313" key="1">
    <source>
        <dbReference type="EMBL" id="KNB00538.1"/>
    </source>
</evidence>
<evidence type="ECO:0000313" key="2">
    <source>
        <dbReference type="Proteomes" id="UP000009097"/>
    </source>
</evidence>
<dbReference type="EMBL" id="DS231699">
    <property type="protein sequence ID" value="KNB00538.1"/>
    <property type="molecule type" value="Genomic_DNA"/>
</dbReference>
<organism evidence="1 2">
    <name type="scientific">Fusarium oxysporum f. sp. lycopersici (strain 4287 / CBS 123668 / FGSC 9935 / NRRL 34936)</name>
    <name type="common">Fusarium vascular wilt of tomato</name>
    <dbReference type="NCBI Taxonomy" id="426428"/>
    <lineage>
        <taxon>Eukaryota</taxon>
        <taxon>Fungi</taxon>
        <taxon>Dikarya</taxon>
        <taxon>Ascomycota</taxon>
        <taxon>Pezizomycotina</taxon>
        <taxon>Sordariomycetes</taxon>
        <taxon>Hypocreomycetidae</taxon>
        <taxon>Hypocreales</taxon>
        <taxon>Nectriaceae</taxon>
        <taxon>Fusarium</taxon>
        <taxon>Fusarium oxysporum species complex</taxon>
    </lineage>
</organism>
<name>A0A0J9UNM7_FUSO4</name>
<reference evidence="1" key="2">
    <citation type="journal article" date="2010" name="Nature">
        <title>Comparative genomics reveals mobile pathogenicity chromosomes in Fusarium.</title>
        <authorList>
            <person name="Ma L.J."/>
            <person name="van der Does H.C."/>
            <person name="Borkovich K.A."/>
            <person name="Coleman J.J."/>
            <person name="Daboussi M.J."/>
            <person name="Di Pietro A."/>
            <person name="Dufresne M."/>
            <person name="Freitag M."/>
            <person name="Grabherr M."/>
            <person name="Henrissat B."/>
            <person name="Houterman P.M."/>
            <person name="Kang S."/>
            <person name="Shim W.B."/>
            <person name="Woloshuk C."/>
            <person name="Xie X."/>
            <person name="Xu J.R."/>
            <person name="Antoniw J."/>
            <person name="Baker S.E."/>
            <person name="Bluhm B.H."/>
            <person name="Breakspear A."/>
            <person name="Brown D.W."/>
            <person name="Butchko R.A."/>
            <person name="Chapman S."/>
            <person name="Coulson R."/>
            <person name="Coutinho P.M."/>
            <person name="Danchin E.G."/>
            <person name="Diener A."/>
            <person name="Gale L.R."/>
            <person name="Gardiner D.M."/>
            <person name="Goff S."/>
            <person name="Hammond-Kosack K.E."/>
            <person name="Hilburn K."/>
            <person name="Hua-Van A."/>
            <person name="Jonkers W."/>
            <person name="Kazan K."/>
            <person name="Kodira C.D."/>
            <person name="Koehrsen M."/>
            <person name="Kumar L."/>
            <person name="Lee Y.H."/>
            <person name="Li L."/>
            <person name="Manners J.M."/>
            <person name="Miranda-Saavedra D."/>
            <person name="Mukherjee M."/>
            <person name="Park G."/>
            <person name="Park J."/>
            <person name="Park S.Y."/>
            <person name="Proctor R.H."/>
            <person name="Regev A."/>
            <person name="Ruiz-Roldan M.C."/>
            <person name="Sain D."/>
            <person name="Sakthikumar S."/>
            <person name="Sykes S."/>
            <person name="Schwartz D.C."/>
            <person name="Turgeon B.G."/>
            <person name="Wapinski I."/>
            <person name="Yoder O."/>
            <person name="Young S."/>
            <person name="Zeng Q."/>
            <person name="Zhou S."/>
            <person name="Galagan J."/>
            <person name="Cuomo C.A."/>
            <person name="Kistler H.C."/>
            <person name="Rep M."/>
        </authorList>
    </citation>
    <scope>NUCLEOTIDE SEQUENCE [LARGE SCALE GENOMIC DNA]</scope>
    <source>
        <strain evidence="1">4287</strain>
    </source>
</reference>
<dbReference type="Proteomes" id="UP000009097">
    <property type="component" value="Unassembled WGS sequence"/>
</dbReference>
<proteinExistence type="predicted"/>
<gene>
    <name evidence="1" type="ORF">FOXG_18733</name>
</gene>
<dbReference type="VEuPathDB" id="FungiDB:FOXG_18733"/>
<accession>A0A0J9UNM7</accession>
<protein>
    <submittedName>
        <fullName evidence="1">Uncharacterized protein</fullName>
    </submittedName>
</protein>
<sequence length="88" mass="9657">MADTLTPFSKLINITSHKFPHCNTNILQPLPQRLLRSGENTARHASGQRVFDLTSPARPIPNEALGAVLVMKRMTGAIIDLGRARQAL</sequence>